<name>A0A9P9H1U2_FUSSL</name>
<dbReference type="OrthoDB" id="5382128at2759"/>
<proteinExistence type="predicted"/>
<dbReference type="PANTHER" id="PTHR24148">
    <property type="entry name" value="ANKYRIN REPEAT DOMAIN-CONTAINING PROTEIN 39 HOMOLOG-RELATED"/>
    <property type="match status" value="1"/>
</dbReference>
<dbReference type="Pfam" id="PF06985">
    <property type="entry name" value="HET"/>
    <property type="match status" value="1"/>
</dbReference>
<dbReference type="PANTHER" id="PTHR24148:SF64">
    <property type="entry name" value="HETEROKARYON INCOMPATIBILITY DOMAIN-CONTAINING PROTEIN"/>
    <property type="match status" value="1"/>
</dbReference>
<gene>
    <name evidence="2" type="ORF">B0J15DRAFT_562062</name>
</gene>
<organism evidence="2 3">
    <name type="scientific">Fusarium solani</name>
    <name type="common">Filamentous fungus</name>
    <dbReference type="NCBI Taxonomy" id="169388"/>
    <lineage>
        <taxon>Eukaryota</taxon>
        <taxon>Fungi</taxon>
        <taxon>Dikarya</taxon>
        <taxon>Ascomycota</taxon>
        <taxon>Pezizomycotina</taxon>
        <taxon>Sordariomycetes</taxon>
        <taxon>Hypocreomycetidae</taxon>
        <taxon>Hypocreales</taxon>
        <taxon>Nectriaceae</taxon>
        <taxon>Fusarium</taxon>
        <taxon>Fusarium solani species complex</taxon>
    </lineage>
</organism>
<dbReference type="Proteomes" id="UP000736672">
    <property type="component" value="Unassembled WGS sequence"/>
</dbReference>
<dbReference type="InterPro" id="IPR010730">
    <property type="entry name" value="HET"/>
</dbReference>
<sequence>MTSVQDIPEGEQLLETIWREPGRADLRCLLCQEPFTDDALIRTFRVEPPGNHSPGYSTLVPTHKGDILFFDRHMSCVAEHQVRFSAVSHVWDSSISHVQQQRRTVPQTPVAALLEISTKIYSGIEEAKETPGELWLDYLSVPQWSDSLKNNIIRIMHKLFTTAETTIIYFGDVDSNVVKQLYRKERSPERLAAVISVCNSQYFKRVWTAMEFIRSGRVRMMTSDCTYLGNLDDPAFFNRLYDVWNEELRHHAQAQHLEAKVQMGKKGKNGKNQVPWSLGALREAKALKRVNFAMGSTLLSKRGCRDQMDYLHALRGIVPATSATPMTSDFKTEFYQVAWECLKAGDLSPLFITPFMEMGDPRGPGHWSEFAFSDVFTWSLGEERHPPVLDGEIRFNDIGQLLSMDLQEIGVVSVVRQPRELTKHDLLLSFSYAAKTALEFDGPDVKDFVAAMQRTHGAVPSIVMKSLEARKEVQRLQKALTRNFNKPTLPRWPIQGEDDVKWLADALSLSQVRSGGTQSILAENSSGSGTTHCAPYDYTVGITCMECHRIFAHKVASFVLPTELRLARAYRIPHLHYRFSHRNGLALLVQKDRVVGRMMWATPAFVKAYLNTVYAQVVKSGELFYDLLRRANDLDVPAEVATLLVTRVKASLPPVGITFVGPRVVTKLLVARLSCTAIRDGLGKGFSLFWGIAGNNDGVDNDLDLSTCCLGGGFDVGDVSGQRL</sequence>
<dbReference type="EMBL" id="JAGTJS010000013">
    <property type="protein sequence ID" value="KAH7249610.1"/>
    <property type="molecule type" value="Genomic_DNA"/>
</dbReference>
<evidence type="ECO:0000259" key="1">
    <source>
        <dbReference type="Pfam" id="PF06985"/>
    </source>
</evidence>
<evidence type="ECO:0000313" key="3">
    <source>
        <dbReference type="Proteomes" id="UP000736672"/>
    </source>
</evidence>
<keyword evidence="3" id="KW-1185">Reference proteome</keyword>
<accession>A0A9P9H1U2</accession>
<dbReference type="AlphaFoldDB" id="A0A9P9H1U2"/>
<dbReference type="InterPro" id="IPR052895">
    <property type="entry name" value="HetReg/Transcr_Mod"/>
</dbReference>
<comment type="caution">
    <text evidence="2">The sequence shown here is derived from an EMBL/GenBank/DDBJ whole genome shotgun (WGS) entry which is preliminary data.</text>
</comment>
<protein>
    <recommendedName>
        <fullName evidence="1">Heterokaryon incompatibility domain-containing protein</fullName>
    </recommendedName>
</protein>
<feature type="domain" description="Heterokaryon incompatibility" evidence="1">
    <location>
        <begin position="84"/>
        <end position="208"/>
    </location>
</feature>
<evidence type="ECO:0000313" key="2">
    <source>
        <dbReference type="EMBL" id="KAH7249610.1"/>
    </source>
</evidence>
<reference evidence="2" key="1">
    <citation type="journal article" date="2021" name="Nat. Commun.">
        <title>Genetic determinants of endophytism in the Arabidopsis root mycobiome.</title>
        <authorList>
            <person name="Mesny F."/>
            <person name="Miyauchi S."/>
            <person name="Thiergart T."/>
            <person name="Pickel B."/>
            <person name="Atanasova L."/>
            <person name="Karlsson M."/>
            <person name="Huettel B."/>
            <person name="Barry K.W."/>
            <person name="Haridas S."/>
            <person name="Chen C."/>
            <person name="Bauer D."/>
            <person name="Andreopoulos W."/>
            <person name="Pangilinan J."/>
            <person name="LaButti K."/>
            <person name="Riley R."/>
            <person name="Lipzen A."/>
            <person name="Clum A."/>
            <person name="Drula E."/>
            <person name="Henrissat B."/>
            <person name="Kohler A."/>
            <person name="Grigoriev I.V."/>
            <person name="Martin F.M."/>
            <person name="Hacquard S."/>
        </authorList>
    </citation>
    <scope>NUCLEOTIDE SEQUENCE</scope>
    <source>
        <strain evidence="2">FSSC 5 MPI-SDFR-AT-0091</strain>
    </source>
</reference>